<organism evidence="2 3">
    <name type="scientific">Pilimelia terevasa</name>
    <dbReference type="NCBI Taxonomy" id="53372"/>
    <lineage>
        <taxon>Bacteria</taxon>
        <taxon>Bacillati</taxon>
        <taxon>Actinomycetota</taxon>
        <taxon>Actinomycetes</taxon>
        <taxon>Micromonosporales</taxon>
        <taxon>Micromonosporaceae</taxon>
        <taxon>Pilimelia</taxon>
    </lineage>
</organism>
<evidence type="ECO:0000256" key="1">
    <source>
        <dbReference type="SAM" id="Phobius"/>
    </source>
</evidence>
<reference evidence="2" key="1">
    <citation type="journal article" date="2014" name="Int. J. Syst. Evol. Microbiol.">
        <title>Complete genome sequence of Corynebacterium casei LMG S-19264T (=DSM 44701T), isolated from a smear-ripened cheese.</title>
        <authorList>
            <consortium name="US DOE Joint Genome Institute (JGI-PGF)"/>
            <person name="Walter F."/>
            <person name="Albersmeier A."/>
            <person name="Kalinowski J."/>
            <person name="Ruckert C."/>
        </authorList>
    </citation>
    <scope>NUCLEOTIDE SEQUENCE</scope>
    <source>
        <strain evidence="2">JCM 3091</strain>
    </source>
</reference>
<evidence type="ECO:0000313" key="3">
    <source>
        <dbReference type="Proteomes" id="UP000662200"/>
    </source>
</evidence>
<keyword evidence="1" id="KW-0472">Membrane</keyword>
<feature type="transmembrane region" description="Helical" evidence="1">
    <location>
        <begin position="118"/>
        <end position="139"/>
    </location>
</feature>
<comment type="caution">
    <text evidence="2">The sequence shown here is derived from an EMBL/GenBank/DDBJ whole genome shotgun (WGS) entry which is preliminary data.</text>
</comment>
<feature type="transmembrane region" description="Helical" evidence="1">
    <location>
        <begin position="38"/>
        <end position="57"/>
    </location>
</feature>
<reference evidence="2" key="2">
    <citation type="submission" date="2020-09" db="EMBL/GenBank/DDBJ databases">
        <authorList>
            <person name="Sun Q."/>
            <person name="Ohkuma M."/>
        </authorList>
    </citation>
    <scope>NUCLEOTIDE SEQUENCE</scope>
    <source>
        <strain evidence="2">JCM 3091</strain>
    </source>
</reference>
<evidence type="ECO:0008006" key="4">
    <source>
        <dbReference type="Google" id="ProtNLM"/>
    </source>
</evidence>
<proteinExistence type="predicted"/>
<evidence type="ECO:0000313" key="2">
    <source>
        <dbReference type="EMBL" id="GGK17686.1"/>
    </source>
</evidence>
<feature type="transmembrane region" description="Helical" evidence="1">
    <location>
        <begin position="146"/>
        <end position="168"/>
    </location>
</feature>
<keyword evidence="1" id="KW-0812">Transmembrane</keyword>
<dbReference type="EMBL" id="BMQC01000002">
    <property type="protein sequence ID" value="GGK17686.1"/>
    <property type="molecule type" value="Genomic_DNA"/>
</dbReference>
<protein>
    <recommendedName>
        <fullName evidence="4">HdeD family acid-resistance protein</fullName>
    </recommendedName>
</protein>
<gene>
    <name evidence="2" type="ORF">GCM10010124_07790</name>
</gene>
<feature type="transmembrane region" description="Helical" evidence="1">
    <location>
        <begin position="93"/>
        <end position="112"/>
    </location>
</feature>
<keyword evidence="1" id="KW-1133">Transmembrane helix</keyword>
<dbReference type="AlphaFoldDB" id="A0A8J3BIQ2"/>
<keyword evidence="3" id="KW-1185">Reference proteome</keyword>
<accession>A0A8J3BIQ2</accession>
<name>A0A8J3BIQ2_9ACTN</name>
<dbReference type="Proteomes" id="UP000662200">
    <property type="component" value="Unassembled WGS sequence"/>
</dbReference>
<sequence>MGSPTTSAGLRVPPAWDLPDPYAHIRAEARVLREHQRLSIAAAAAALVSGIALAAVAPRTAPGVGAVLGAWLVAAGALHLIEAATAGGGSRALTGVGGLLHVTAGVVCVRGLPGGVEALAVVVGVAWLAGGIAAVLAAVCGPRGDWALRGAVLTGLVGVAAGLALTFWPAATLPVVRGVALAMLAGTGALHLLLTVRATRPAAC</sequence>
<feature type="transmembrane region" description="Helical" evidence="1">
    <location>
        <begin position="63"/>
        <end position="81"/>
    </location>
</feature>
<feature type="transmembrane region" description="Helical" evidence="1">
    <location>
        <begin position="174"/>
        <end position="194"/>
    </location>
</feature>
<dbReference type="RefSeq" id="WP_189112779.1">
    <property type="nucleotide sequence ID" value="NZ_BMQC01000002.1"/>
</dbReference>